<accession>A0A8S5TIS7</accession>
<sequence length="64" mass="7273">MEAAEKEVVAYDCRFLVVAQSADDCRFLVVAQSAERREHEHPRLTCSSRACGRRAYVGHKNFSD</sequence>
<name>A0A8S5TIS7_9CAUD</name>
<protein>
    <submittedName>
        <fullName evidence="1">Uncharacterized protein</fullName>
    </submittedName>
</protein>
<evidence type="ECO:0000313" key="1">
    <source>
        <dbReference type="EMBL" id="DAF62887.1"/>
    </source>
</evidence>
<reference evidence="1" key="1">
    <citation type="journal article" date="2021" name="Proc. Natl. Acad. Sci. U.S.A.">
        <title>A Catalog of Tens of Thousands of Viruses from Human Metagenomes Reveals Hidden Associations with Chronic Diseases.</title>
        <authorList>
            <person name="Tisza M.J."/>
            <person name="Buck C.B."/>
        </authorList>
    </citation>
    <scope>NUCLEOTIDE SEQUENCE</scope>
    <source>
        <strain evidence="1">CtYGJ17</strain>
    </source>
</reference>
<dbReference type="EMBL" id="BK032829">
    <property type="protein sequence ID" value="DAF62887.1"/>
    <property type="molecule type" value="Genomic_DNA"/>
</dbReference>
<organism evidence="1">
    <name type="scientific">Myoviridae sp. ctYGJ17</name>
    <dbReference type="NCBI Taxonomy" id="2827692"/>
    <lineage>
        <taxon>Viruses</taxon>
        <taxon>Duplodnaviria</taxon>
        <taxon>Heunggongvirae</taxon>
        <taxon>Uroviricota</taxon>
        <taxon>Caudoviricetes</taxon>
    </lineage>
</organism>
<proteinExistence type="predicted"/>